<gene>
    <name evidence="1" type="ORF">N0V83_004801</name>
</gene>
<dbReference type="Proteomes" id="UP001140560">
    <property type="component" value="Unassembled WGS sequence"/>
</dbReference>
<dbReference type="OrthoDB" id="10562583at2759"/>
<keyword evidence="2" id="KW-1185">Reference proteome</keyword>
<evidence type="ECO:0000313" key="1">
    <source>
        <dbReference type="EMBL" id="KAJ4371582.1"/>
    </source>
</evidence>
<evidence type="ECO:0000313" key="2">
    <source>
        <dbReference type="Proteomes" id="UP001140560"/>
    </source>
</evidence>
<sequence>MSQTAHPTPSTSKLEAEDSLSWFRDELRRYTPEMRAQYLSHFRAQLLEAAQIRETMELDNAGRMEKALVAVELAKKALEKAEIVAEEKRVELRKRVQWIVEFEEARKALETAEIVARKRLVEHDRRVKGVVEFENMVLEVMRKKGE</sequence>
<dbReference type="EMBL" id="JAPEUY010000007">
    <property type="protein sequence ID" value="KAJ4371582.1"/>
    <property type="molecule type" value="Genomic_DNA"/>
</dbReference>
<dbReference type="AlphaFoldDB" id="A0A9W9CNI4"/>
<proteinExistence type="predicted"/>
<comment type="caution">
    <text evidence="1">The sequence shown here is derived from an EMBL/GenBank/DDBJ whole genome shotgun (WGS) entry which is preliminary data.</text>
</comment>
<reference evidence="1" key="1">
    <citation type="submission" date="2022-10" db="EMBL/GenBank/DDBJ databases">
        <title>Tapping the CABI collections for fungal endophytes: first genome assemblies for Collariella, Neodidymelliopsis, Ascochyta clinopodiicola, Didymella pomorum, Didymosphaeria variabile, Neocosmospora piperis and Neocucurbitaria cava.</title>
        <authorList>
            <person name="Hill R."/>
        </authorList>
    </citation>
    <scope>NUCLEOTIDE SEQUENCE</scope>
    <source>
        <strain evidence="1">IMI 356814</strain>
    </source>
</reference>
<name>A0A9W9CNI4_9PLEO</name>
<accession>A0A9W9CNI4</accession>
<protein>
    <submittedName>
        <fullName evidence="1">Uncharacterized protein</fullName>
    </submittedName>
</protein>
<organism evidence="1 2">
    <name type="scientific">Neocucurbitaria cava</name>
    <dbReference type="NCBI Taxonomy" id="798079"/>
    <lineage>
        <taxon>Eukaryota</taxon>
        <taxon>Fungi</taxon>
        <taxon>Dikarya</taxon>
        <taxon>Ascomycota</taxon>
        <taxon>Pezizomycotina</taxon>
        <taxon>Dothideomycetes</taxon>
        <taxon>Pleosporomycetidae</taxon>
        <taxon>Pleosporales</taxon>
        <taxon>Pleosporineae</taxon>
        <taxon>Cucurbitariaceae</taxon>
        <taxon>Neocucurbitaria</taxon>
    </lineage>
</organism>